<dbReference type="RefSeq" id="WP_119602648.1">
    <property type="nucleotide sequence ID" value="NZ_QXQA01000020.1"/>
</dbReference>
<dbReference type="GO" id="GO:0015095">
    <property type="term" value="F:magnesium ion transmembrane transporter activity"/>
    <property type="evidence" value="ECO:0007669"/>
    <property type="project" value="UniProtKB-UniRule"/>
</dbReference>
<dbReference type="PANTHER" id="PTHR46494:SF1">
    <property type="entry name" value="CORA FAMILY METAL ION TRANSPORTER (EUROFUNG)"/>
    <property type="match status" value="1"/>
</dbReference>
<gene>
    <name evidence="8 9" type="primary">corA</name>
    <name evidence="9" type="ORF">D3P08_23930</name>
</gene>
<comment type="similarity">
    <text evidence="2 8">Belongs to the CorA metal ion transporter (MIT) (TC 1.A.35) family.</text>
</comment>
<name>A0A3A1UQD5_9BACL</name>
<dbReference type="AlphaFoldDB" id="A0A3A1UQD5"/>
<keyword evidence="6 8" id="KW-1133">Transmembrane helix</keyword>
<feature type="transmembrane region" description="Helical" evidence="8">
    <location>
        <begin position="258"/>
        <end position="277"/>
    </location>
</feature>
<evidence type="ECO:0000256" key="8">
    <source>
        <dbReference type="RuleBase" id="RU362010"/>
    </source>
</evidence>
<dbReference type="NCBIfam" id="TIGR00383">
    <property type="entry name" value="corA"/>
    <property type="match status" value="1"/>
</dbReference>
<dbReference type="GO" id="GO:0050897">
    <property type="term" value="F:cobalt ion binding"/>
    <property type="evidence" value="ECO:0007669"/>
    <property type="project" value="TreeGrafter"/>
</dbReference>
<dbReference type="CDD" id="cd12831">
    <property type="entry name" value="TmCorA-like_u2"/>
    <property type="match status" value="1"/>
</dbReference>
<evidence type="ECO:0000313" key="9">
    <source>
        <dbReference type="EMBL" id="RIX48746.1"/>
    </source>
</evidence>
<evidence type="ECO:0000256" key="5">
    <source>
        <dbReference type="ARBA" id="ARBA00022692"/>
    </source>
</evidence>
<evidence type="ECO:0000256" key="1">
    <source>
        <dbReference type="ARBA" id="ARBA00004651"/>
    </source>
</evidence>
<dbReference type="GO" id="GO:0005886">
    <property type="term" value="C:plasma membrane"/>
    <property type="evidence" value="ECO:0007669"/>
    <property type="project" value="UniProtKB-SubCell"/>
</dbReference>
<accession>A0A3A1UQD5</accession>
<dbReference type="EMBL" id="QXQA01000020">
    <property type="protein sequence ID" value="RIX48746.1"/>
    <property type="molecule type" value="Genomic_DNA"/>
</dbReference>
<keyword evidence="3 8" id="KW-0813">Transport</keyword>
<comment type="subcellular location">
    <subcellularLocation>
        <location evidence="1">Cell membrane</location>
        <topology evidence="1">Multi-pass membrane protein</topology>
    </subcellularLocation>
    <subcellularLocation>
        <location evidence="8">Membrane</location>
        <topology evidence="8">Multi-pass membrane protein</topology>
    </subcellularLocation>
</comment>
<dbReference type="SUPFAM" id="SSF143865">
    <property type="entry name" value="CorA soluble domain-like"/>
    <property type="match status" value="1"/>
</dbReference>
<comment type="function">
    <text evidence="8">Mediates influx of magnesium ions.</text>
</comment>
<keyword evidence="7 8" id="KW-0472">Membrane</keyword>
<dbReference type="Pfam" id="PF01544">
    <property type="entry name" value="CorA"/>
    <property type="match status" value="1"/>
</dbReference>
<organism evidence="9 10">
    <name type="scientific">Paenibacillus nanensis</name>
    <dbReference type="NCBI Taxonomy" id="393251"/>
    <lineage>
        <taxon>Bacteria</taxon>
        <taxon>Bacillati</taxon>
        <taxon>Bacillota</taxon>
        <taxon>Bacilli</taxon>
        <taxon>Bacillales</taxon>
        <taxon>Paenibacillaceae</taxon>
        <taxon>Paenibacillus</taxon>
    </lineage>
</organism>
<dbReference type="SUPFAM" id="SSF144083">
    <property type="entry name" value="Magnesium transport protein CorA, transmembrane region"/>
    <property type="match status" value="1"/>
</dbReference>
<dbReference type="InterPro" id="IPR045861">
    <property type="entry name" value="CorA_cytoplasmic_dom"/>
</dbReference>
<dbReference type="PANTHER" id="PTHR46494">
    <property type="entry name" value="CORA FAMILY METAL ION TRANSPORTER (EUROFUNG)"/>
    <property type="match status" value="1"/>
</dbReference>
<comment type="caution">
    <text evidence="9">The sequence shown here is derived from an EMBL/GenBank/DDBJ whole genome shotgun (WGS) entry which is preliminary data.</text>
</comment>
<keyword evidence="8" id="KW-0406">Ion transport</keyword>
<dbReference type="InterPro" id="IPR002523">
    <property type="entry name" value="MgTranspt_CorA/ZnTranspt_ZntB"/>
</dbReference>
<dbReference type="InterPro" id="IPR004488">
    <property type="entry name" value="Mg/Co-transport_prot_CorA"/>
</dbReference>
<evidence type="ECO:0000256" key="4">
    <source>
        <dbReference type="ARBA" id="ARBA00022475"/>
    </source>
</evidence>
<proteinExistence type="inferred from homology"/>
<feature type="transmembrane region" description="Helical" evidence="8">
    <location>
        <begin position="289"/>
        <end position="309"/>
    </location>
</feature>
<dbReference type="OrthoDB" id="9803416at2"/>
<keyword evidence="5 8" id="KW-0812">Transmembrane</keyword>
<keyword evidence="8" id="KW-0460">Magnesium</keyword>
<dbReference type="GO" id="GO:0000287">
    <property type="term" value="F:magnesium ion binding"/>
    <property type="evidence" value="ECO:0007669"/>
    <property type="project" value="TreeGrafter"/>
</dbReference>
<reference evidence="9 10" key="1">
    <citation type="submission" date="2018-09" db="EMBL/GenBank/DDBJ databases">
        <title>Paenibacillus aracenensis nov. sp. isolated from a cave in southern Spain.</title>
        <authorList>
            <person name="Jurado V."/>
            <person name="Gutierrez-Patricio S."/>
            <person name="Gonzalez-Pimentel J.L."/>
            <person name="Miller A.Z."/>
            <person name="Laiz L."/>
            <person name="Saiz-Jimenez C."/>
        </authorList>
    </citation>
    <scope>NUCLEOTIDE SEQUENCE [LARGE SCALE GENOMIC DNA]</scope>
    <source>
        <strain evidence="9 10">DSM 22867</strain>
    </source>
</reference>
<evidence type="ECO:0000256" key="7">
    <source>
        <dbReference type="ARBA" id="ARBA00023136"/>
    </source>
</evidence>
<dbReference type="Proteomes" id="UP000266482">
    <property type="component" value="Unassembled WGS sequence"/>
</dbReference>
<dbReference type="InterPro" id="IPR045863">
    <property type="entry name" value="CorA_TM1_TM2"/>
</dbReference>
<keyword evidence="4 8" id="KW-1003">Cell membrane</keyword>
<keyword evidence="10" id="KW-1185">Reference proteome</keyword>
<evidence type="ECO:0000256" key="6">
    <source>
        <dbReference type="ARBA" id="ARBA00022989"/>
    </source>
</evidence>
<dbReference type="Gene3D" id="1.20.58.340">
    <property type="entry name" value="Magnesium transport protein CorA, transmembrane region"/>
    <property type="match status" value="2"/>
</dbReference>
<evidence type="ECO:0000313" key="10">
    <source>
        <dbReference type="Proteomes" id="UP000266482"/>
    </source>
</evidence>
<protein>
    <recommendedName>
        <fullName evidence="8">Magnesium transport protein CorA</fullName>
    </recommendedName>
</protein>
<dbReference type="FunFam" id="1.20.58.340:FF:000012">
    <property type="entry name" value="Magnesium transport protein CorA"/>
    <property type="match status" value="1"/>
</dbReference>
<sequence length="316" mass="37402">MIRTLAYTHDDQLLTDVPLNDLCESHIKWYWVDFNKPTEEEAVLLDTHFHFHPLAVEDCFHLLQRPKLDHYENEHFFVMHALHPNTFAAEEIDLFLGDRYIVTFHHNYSREIEDAWGKLVNQIKDARKGPIYAAYLVMDKLVDQYFPCVYEIEEELNDIENNVSADSIQTLMDNVFDIRSKLLKLRRTVVPMRDLLYRIINSDRIHDMEELRVYFIDVHDHLLKLSEMIESNREMTSDLRDSYLSINSNRMNTIMKTLTVMTAVFIPMTFIASIYGMNFVHIPELELKWGYFAALGLMFTIGGGLLLWFNHKGWFK</sequence>
<dbReference type="Gene3D" id="3.30.460.20">
    <property type="entry name" value="CorA soluble domain-like"/>
    <property type="match status" value="1"/>
</dbReference>
<evidence type="ECO:0000256" key="3">
    <source>
        <dbReference type="ARBA" id="ARBA00022448"/>
    </source>
</evidence>
<evidence type="ECO:0000256" key="2">
    <source>
        <dbReference type="ARBA" id="ARBA00009765"/>
    </source>
</evidence>
<dbReference type="GO" id="GO:0015087">
    <property type="term" value="F:cobalt ion transmembrane transporter activity"/>
    <property type="evidence" value="ECO:0007669"/>
    <property type="project" value="UniProtKB-UniRule"/>
</dbReference>